<comment type="caution">
    <text evidence="8">The sequence shown here is derived from an EMBL/GenBank/DDBJ whole genome shotgun (WGS) entry which is preliminary data.</text>
</comment>
<dbReference type="PANTHER" id="PTHR23519">
    <property type="entry name" value="AUTOPHAGY-RELATED PROTEIN 22"/>
    <property type="match status" value="1"/>
</dbReference>
<keyword evidence="2" id="KW-0813">Transport</keyword>
<feature type="transmembrane region" description="Helical" evidence="6">
    <location>
        <begin position="285"/>
        <end position="309"/>
    </location>
</feature>
<evidence type="ECO:0000256" key="5">
    <source>
        <dbReference type="ARBA" id="ARBA00023136"/>
    </source>
</evidence>
<feature type="domain" description="Major facilitator superfamily (MFS) profile" evidence="7">
    <location>
        <begin position="54"/>
        <end position="465"/>
    </location>
</feature>
<evidence type="ECO:0000256" key="1">
    <source>
        <dbReference type="ARBA" id="ARBA00004651"/>
    </source>
</evidence>
<dbReference type="Proteomes" id="UP000228758">
    <property type="component" value="Unassembled WGS sequence"/>
</dbReference>
<dbReference type="OrthoDB" id="9768783at2"/>
<evidence type="ECO:0000313" key="9">
    <source>
        <dbReference type="Proteomes" id="UP000228758"/>
    </source>
</evidence>
<evidence type="ECO:0000256" key="2">
    <source>
        <dbReference type="ARBA" id="ARBA00022448"/>
    </source>
</evidence>
<dbReference type="GO" id="GO:0022857">
    <property type="term" value="F:transmembrane transporter activity"/>
    <property type="evidence" value="ECO:0007669"/>
    <property type="project" value="InterPro"/>
</dbReference>
<feature type="transmembrane region" description="Helical" evidence="6">
    <location>
        <begin position="349"/>
        <end position="368"/>
    </location>
</feature>
<comment type="subcellular location">
    <subcellularLocation>
        <location evidence="1">Cell membrane</location>
        <topology evidence="1">Multi-pass membrane protein</topology>
    </subcellularLocation>
</comment>
<organism evidence="8 9">
    <name type="scientific">Diaminobutyricimonas aerilata</name>
    <dbReference type="NCBI Taxonomy" id="1162967"/>
    <lineage>
        <taxon>Bacteria</taxon>
        <taxon>Bacillati</taxon>
        <taxon>Actinomycetota</taxon>
        <taxon>Actinomycetes</taxon>
        <taxon>Micrococcales</taxon>
        <taxon>Microbacteriaceae</taxon>
        <taxon>Diaminobutyricimonas</taxon>
    </lineage>
</organism>
<evidence type="ECO:0000256" key="3">
    <source>
        <dbReference type="ARBA" id="ARBA00022692"/>
    </source>
</evidence>
<feature type="transmembrane region" description="Helical" evidence="6">
    <location>
        <begin position="127"/>
        <end position="145"/>
    </location>
</feature>
<name>A0A2M9CP21_9MICO</name>
<feature type="transmembrane region" description="Helical" evidence="6">
    <location>
        <begin position="315"/>
        <end position="337"/>
    </location>
</feature>
<sequence length="465" mass="49260">MRDDQPAPRSVPVTANTGAVAAVGLDLQEGREIPRSQVFAWALWDWATQPFNTVILTFIFTALYLTTDVFLPPEVAALGEGDPVYEAGLADLASGFGWASFAAGLLIAIVAPVLGQRSDATGHRKRWLAVNTALVVVCMALLFFVEAEPAFFLLGVSLVALGSVFNEIAGVNYNAMLVQVSTRSTVGRVSGLGWGFGYLGGIVALVLVVIAYSFDWFGLPQDDGLPFRLVAVGCALWTTLFALPILFKVPELPAGRPERRVGFFASYGLLLRDVVALYRDSRPTFWFLLASAVFRDGLAGVFAFGAVIANQVFGFGFLEVVAFGIAANLVAGVSTIVSGRFDDRFGARAVILTALAGLVVAGTAVFLLRDGGDIVFWVGGLILCLFVGPAQAASRSFLARVTPAGREGEIFGLYATTGRAASFLSPGLWALFIGIFGATAFGILGIVLVTLVGFVLLLLVKEPAR</sequence>
<feature type="transmembrane region" description="Helical" evidence="6">
    <location>
        <begin position="410"/>
        <end position="432"/>
    </location>
</feature>
<feature type="transmembrane region" description="Helical" evidence="6">
    <location>
        <begin position="38"/>
        <end position="65"/>
    </location>
</feature>
<dbReference type="InterPro" id="IPR050495">
    <property type="entry name" value="ATG22/LtaA_families"/>
</dbReference>
<dbReference type="PROSITE" id="PS50850">
    <property type="entry name" value="MFS"/>
    <property type="match status" value="1"/>
</dbReference>
<feature type="transmembrane region" description="Helical" evidence="6">
    <location>
        <begin position="226"/>
        <end position="247"/>
    </location>
</feature>
<feature type="transmembrane region" description="Helical" evidence="6">
    <location>
        <begin position="192"/>
        <end position="214"/>
    </location>
</feature>
<keyword evidence="5 6" id="KW-0472">Membrane</keyword>
<accession>A0A2M9CP21</accession>
<dbReference type="SUPFAM" id="SSF103473">
    <property type="entry name" value="MFS general substrate transporter"/>
    <property type="match status" value="1"/>
</dbReference>
<dbReference type="PANTHER" id="PTHR23519:SF1">
    <property type="entry name" value="AUTOPHAGY-RELATED PROTEIN 22"/>
    <property type="match status" value="1"/>
</dbReference>
<gene>
    <name evidence="8" type="ORF">CLV46_3233</name>
</gene>
<proteinExistence type="predicted"/>
<evidence type="ECO:0000256" key="4">
    <source>
        <dbReference type="ARBA" id="ARBA00022989"/>
    </source>
</evidence>
<feature type="transmembrane region" description="Helical" evidence="6">
    <location>
        <begin position="374"/>
        <end position="398"/>
    </location>
</feature>
<dbReference type="RefSeq" id="WP_100366119.1">
    <property type="nucleotide sequence ID" value="NZ_PGFF01000001.1"/>
</dbReference>
<evidence type="ECO:0000256" key="6">
    <source>
        <dbReference type="SAM" id="Phobius"/>
    </source>
</evidence>
<dbReference type="Pfam" id="PF11700">
    <property type="entry name" value="ATG22"/>
    <property type="match status" value="1"/>
</dbReference>
<keyword evidence="4 6" id="KW-1133">Transmembrane helix</keyword>
<evidence type="ECO:0000259" key="7">
    <source>
        <dbReference type="PROSITE" id="PS50850"/>
    </source>
</evidence>
<feature type="transmembrane region" description="Helical" evidence="6">
    <location>
        <begin position="95"/>
        <end position="115"/>
    </location>
</feature>
<dbReference type="EMBL" id="PGFF01000001">
    <property type="protein sequence ID" value="PJJ73639.1"/>
    <property type="molecule type" value="Genomic_DNA"/>
</dbReference>
<feature type="transmembrane region" description="Helical" evidence="6">
    <location>
        <begin position="438"/>
        <end position="460"/>
    </location>
</feature>
<dbReference type="GO" id="GO:0005886">
    <property type="term" value="C:plasma membrane"/>
    <property type="evidence" value="ECO:0007669"/>
    <property type="project" value="UniProtKB-SubCell"/>
</dbReference>
<feature type="transmembrane region" description="Helical" evidence="6">
    <location>
        <begin position="151"/>
        <end position="171"/>
    </location>
</feature>
<dbReference type="InterPro" id="IPR024671">
    <property type="entry name" value="Atg22-like"/>
</dbReference>
<protein>
    <submittedName>
        <fullName evidence="8">UMF1 family MFS transporter</fullName>
    </submittedName>
</protein>
<dbReference type="AlphaFoldDB" id="A0A2M9CP21"/>
<keyword evidence="3 6" id="KW-0812">Transmembrane</keyword>
<evidence type="ECO:0000313" key="8">
    <source>
        <dbReference type="EMBL" id="PJJ73639.1"/>
    </source>
</evidence>
<reference evidence="8 9" key="1">
    <citation type="submission" date="2017-11" db="EMBL/GenBank/DDBJ databases">
        <title>Genomic Encyclopedia of Archaeal and Bacterial Type Strains, Phase II (KMG-II): From Individual Species to Whole Genera.</title>
        <authorList>
            <person name="Goeker M."/>
        </authorList>
    </citation>
    <scope>NUCLEOTIDE SEQUENCE [LARGE SCALE GENOMIC DNA]</scope>
    <source>
        <strain evidence="8 9">DSM 27393</strain>
    </source>
</reference>
<dbReference type="InterPro" id="IPR036259">
    <property type="entry name" value="MFS_trans_sf"/>
</dbReference>
<dbReference type="InterPro" id="IPR020846">
    <property type="entry name" value="MFS_dom"/>
</dbReference>
<dbReference type="Gene3D" id="1.20.1250.20">
    <property type="entry name" value="MFS general substrate transporter like domains"/>
    <property type="match status" value="2"/>
</dbReference>
<keyword evidence="9" id="KW-1185">Reference proteome</keyword>